<dbReference type="GO" id="GO:0006412">
    <property type="term" value="P:translation"/>
    <property type="evidence" value="ECO:0007669"/>
    <property type="project" value="TreeGrafter"/>
</dbReference>
<dbReference type="STRING" id="178035.A0A154PC37"/>
<dbReference type="EMBL" id="KQ434870">
    <property type="protein sequence ID" value="KZC09455.1"/>
    <property type="molecule type" value="Genomic_DNA"/>
</dbReference>
<dbReference type="OrthoDB" id="408933at2759"/>
<dbReference type="GO" id="GO:0005762">
    <property type="term" value="C:mitochondrial large ribosomal subunit"/>
    <property type="evidence" value="ECO:0007669"/>
    <property type="project" value="InterPro"/>
</dbReference>
<comment type="subcellular location">
    <subcellularLocation>
        <location evidence="1">Mitochondrion</location>
    </subcellularLocation>
</comment>
<evidence type="ECO:0000256" key="6">
    <source>
        <dbReference type="ARBA" id="ARBA00023274"/>
    </source>
</evidence>
<evidence type="ECO:0000256" key="3">
    <source>
        <dbReference type="ARBA" id="ARBA00022946"/>
    </source>
</evidence>
<evidence type="ECO:0000256" key="2">
    <source>
        <dbReference type="ARBA" id="ARBA00010152"/>
    </source>
</evidence>
<keyword evidence="6" id="KW-0687">Ribonucleoprotein</keyword>
<dbReference type="Proteomes" id="UP000076502">
    <property type="component" value="Unassembled WGS sequence"/>
</dbReference>
<dbReference type="AlphaFoldDB" id="A0A154PC37"/>
<dbReference type="PANTHER" id="PTHR21338:SF0">
    <property type="entry name" value="LARGE RIBOSOMAL SUBUNIT PROTEIN ML41"/>
    <property type="match status" value="1"/>
</dbReference>
<evidence type="ECO:0000256" key="1">
    <source>
        <dbReference type="ARBA" id="ARBA00004173"/>
    </source>
</evidence>
<dbReference type="PANTHER" id="PTHR21338">
    <property type="entry name" value="MITOCHONDRIAL RIBOSOMAL PROTEIN L41"/>
    <property type="match status" value="1"/>
</dbReference>
<keyword evidence="5" id="KW-0496">Mitochondrion</keyword>
<evidence type="ECO:0000256" key="7">
    <source>
        <dbReference type="SAM" id="MobiDB-lite"/>
    </source>
</evidence>
<keyword evidence="9" id="KW-1185">Reference proteome</keyword>
<sequence length="138" mass="16185">MYNKRGNRQFRERQSTDPNFPIPIDRRGVRLTGEQIGDDWVDIPEKIPEIIVPSLKDFHLKPYVSYRVEEITVREFTAKDLFNYIYAAKIVDDFEKNRLGPDGTPLYPNEYEELTPEEARIRAEQTGTDIFALNEEGF</sequence>
<reference evidence="8 9" key="1">
    <citation type="submission" date="2015-07" db="EMBL/GenBank/DDBJ databases">
        <title>The genome of Dufourea novaeangliae.</title>
        <authorList>
            <person name="Pan H."/>
            <person name="Kapheim K."/>
        </authorList>
    </citation>
    <scope>NUCLEOTIDE SEQUENCE [LARGE SCALE GENOMIC DNA]</scope>
    <source>
        <strain evidence="8">0120121106</strain>
        <tissue evidence="8">Whole body</tissue>
    </source>
</reference>
<organism evidence="8 9">
    <name type="scientific">Dufourea novaeangliae</name>
    <name type="common">Sweat bee</name>
    <dbReference type="NCBI Taxonomy" id="178035"/>
    <lineage>
        <taxon>Eukaryota</taxon>
        <taxon>Metazoa</taxon>
        <taxon>Ecdysozoa</taxon>
        <taxon>Arthropoda</taxon>
        <taxon>Hexapoda</taxon>
        <taxon>Insecta</taxon>
        <taxon>Pterygota</taxon>
        <taxon>Neoptera</taxon>
        <taxon>Endopterygota</taxon>
        <taxon>Hymenoptera</taxon>
        <taxon>Apocrita</taxon>
        <taxon>Aculeata</taxon>
        <taxon>Apoidea</taxon>
        <taxon>Anthophila</taxon>
        <taxon>Halictidae</taxon>
        <taxon>Rophitinae</taxon>
        <taxon>Dufourea</taxon>
    </lineage>
</organism>
<evidence type="ECO:0000256" key="4">
    <source>
        <dbReference type="ARBA" id="ARBA00022980"/>
    </source>
</evidence>
<gene>
    <name evidence="8" type="ORF">WN55_00127</name>
</gene>
<dbReference type="InterPro" id="IPR019189">
    <property type="entry name" value="Ribosomal_mL41"/>
</dbReference>
<evidence type="ECO:0000256" key="5">
    <source>
        <dbReference type="ARBA" id="ARBA00023128"/>
    </source>
</evidence>
<dbReference type="GO" id="GO:0003735">
    <property type="term" value="F:structural constituent of ribosome"/>
    <property type="evidence" value="ECO:0007669"/>
    <property type="project" value="InterPro"/>
</dbReference>
<comment type="similarity">
    <text evidence="2">Belongs to the mitochondrion-specific ribosomal protein mL41 family.</text>
</comment>
<keyword evidence="4 8" id="KW-0689">Ribosomal protein</keyword>
<dbReference type="Pfam" id="PF09809">
    <property type="entry name" value="MRP-L27"/>
    <property type="match status" value="1"/>
</dbReference>
<protein>
    <submittedName>
        <fullName evidence="8">39S ribosomal protein L41, mitochondrial</fullName>
    </submittedName>
</protein>
<evidence type="ECO:0000313" key="9">
    <source>
        <dbReference type="Proteomes" id="UP000076502"/>
    </source>
</evidence>
<accession>A0A154PC37</accession>
<proteinExistence type="inferred from homology"/>
<evidence type="ECO:0000313" key="8">
    <source>
        <dbReference type="EMBL" id="KZC09455.1"/>
    </source>
</evidence>
<feature type="region of interest" description="Disordered" evidence="7">
    <location>
        <begin position="1"/>
        <end position="24"/>
    </location>
</feature>
<name>A0A154PC37_DUFNO</name>
<keyword evidence="3" id="KW-0809">Transit peptide</keyword>